<gene>
    <name evidence="1" type="ORF">P170DRAFT_432267</name>
</gene>
<proteinExistence type="predicted"/>
<dbReference type="VEuPathDB" id="FungiDB:P170DRAFT_432267"/>
<dbReference type="RefSeq" id="XP_024709938.1">
    <property type="nucleotide sequence ID" value="XM_024848226.1"/>
</dbReference>
<sequence length="115" mass="12497">MATSAISMATLEFGWSVTEMALVSARDWTGNWEPTVSARRSGCSTPYGGHGEQPLAGTGRYAREWIKLCWSHDRDWAHCSLGGLALKLNANLESGLIWPHRPAGLEPGNRGICSL</sequence>
<evidence type="ECO:0000313" key="1">
    <source>
        <dbReference type="EMBL" id="PLB54636.1"/>
    </source>
</evidence>
<organism evidence="1 2">
    <name type="scientific">Aspergillus steynii IBT 23096</name>
    <dbReference type="NCBI Taxonomy" id="1392250"/>
    <lineage>
        <taxon>Eukaryota</taxon>
        <taxon>Fungi</taxon>
        <taxon>Dikarya</taxon>
        <taxon>Ascomycota</taxon>
        <taxon>Pezizomycotina</taxon>
        <taxon>Eurotiomycetes</taxon>
        <taxon>Eurotiomycetidae</taxon>
        <taxon>Eurotiales</taxon>
        <taxon>Aspergillaceae</taxon>
        <taxon>Aspergillus</taxon>
        <taxon>Aspergillus subgen. Circumdati</taxon>
    </lineage>
</organism>
<keyword evidence="2" id="KW-1185">Reference proteome</keyword>
<name>A0A2I2GP35_9EURO</name>
<reference evidence="1 2" key="1">
    <citation type="submission" date="2016-12" db="EMBL/GenBank/DDBJ databases">
        <title>The genomes of Aspergillus section Nigri reveals drivers in fungal speciation.</title>
        <authorList>
            <consortium name="DOE Joint Genome Institute"/>
            <person name="Vesth T.C."/>
            <person name="Nybo J."/>
            <person name="Theobald S."/>
            <person name="Brandl J."/>
            <person name="Frisvad J.C."/>
            <person name="Nielsen K.F."/>
            <person name="Lyhne E.K."/>
            <person name="Kogle M.E."/>
            <person name="Kuo A."/>
            <person name="Riley R."/>
            <person name="Clum A."/>
            <person name="Nolan M."/>
            <person name="Lipzen A."/>
            <person name="Salamov A."/>
            <person name="Henrissat B."/>
            <person name="Wiebenga A."/>
            <person name="De Vries R.P."/>
            <person name="Grigoriev I.V."/>
            <person name="Mortensen U.H."/>
            <person name="Andersen M.R."/>
            <person name="Baker S.E."/>
        </authorList>
    </citation>
    <scope>NUCLEOTIDE SEQUENCE [LARGE SCALE GENOMIC DNA]</scope>
    <source>
        <strain evidence="1 2">IBT 23096</strain>
    </source>
</reference>
<dbReference type="EMBL" id="MSFO01000001">
    <property type="protein sequence ID" value="PLB54636.1"/>
    <property type="molecule type" value="Genomic_DNA"/>
</dbReference>
<accession>A0A2I2GP35</accession>
<comment type="caution">
    <text evidence="1">The sequence shown here is derived from an EMBL/GenBank/DDBJ whole genome shotgun (WGS) entry which is preliminary data.</text>
</comment>
<protein>
    <submittedName>
        <fullName evidence="1">Uncharacterized protein</fullName>
    </submittedName>
</protein>
<evidence type="ECO:0000313" key="2">
    <source>
        <dbReference type="Proteomes" id="UP000234275"/>
    </source>
</evidence>
<dbReference type="GeneID" id="36555925"/>
<dbReference type="Proteomes" id="UP000234275">
    <property type="component" value="Unassembled WGS sequence"/>
</dbReference>
<dbReference type="AlphaFoldDB" id="A0A2I2GP35"/>